<organism evidence="8 9">
    <name type="scientific">Diplocloster agilis</name>
    <dbReference type="NCBI Taxonomy" id="2850323"/>
    <lineage>
        <taxon>Bacteria</taxon>
        <taxon>Bacillati</taxon>
        <taxon>Bacillota</taxon>
        <taxon>Clostridia</taxon>
        <taxon>Lachnospirales</taxon>
        <taxon>Lachnospiraceae</taxon>
        <taxon>Diplocloster</taxon>
    </lineage>
</organism>
<dbReference type="SMART" id="SM00533">
    <property type="entry name" value="MUTSd"/>
    <property type="match status" value="1"/>
</dbReference>
<evidence type="ECO:0000313" key="9">
    <source>
        <dbReference type="Proteomes" id="UP000712157"/>
    </source>
</evidence>
<dbReference type="PANTHER" id="PTHR11361">
    <property type="entry name" value="DNA MISMATCH REPAIR PROTEIN MUTS FAMILY MEMBER"/>
    <property type="match status" value="1"/>
</dbReference>
<dbReference type="SUPFAM" id="SSF48334">
    <property type="entry name" value="DNA repair protein MutS, domain III"/>
    <property type="match status" value="1"/>
</dbReference>
<dbReference type="PIRSF" id="PIRSF005814">
    <property type="entry name" value="MutS_YshD"/>
    <property type="match status" value="1"/>
</dbReference>
<dbReference type="PROSITE" id="PS00486">
    <property type="entry name" value="DNA_MISMATCH_REPAIR_2"/>
    <property type="match status" value="1"/>
</dbReference>
<dbReference type="SMART" id="SM00534">
    <property type="entry name" value="MUTSac"/>
    <property type="match status" value="1"/>
</dbReference>
<keyword evidence="3" id="KW-0378">Hydrolase</keyword>
<dbReference type="InterPro" id="IPR027417">
    <property type="entry name" value="P-loop_NTPase"/>
</dbReference>
<dbReference type="GO" id="GO:0140664">
    <property type="term" value="F:ATP-dependent DNA damage sensor activity"/>
    <property type="evidence" value="ECO:0007669"/>
    <property type="project" value="InterPro"/>
</dbReference>
<feature type="domain" description="DNA mismatch repair proteins mutS family" evidence="7">
    <location>
        <begin position="403"/>
        <end position="419"/>
    </location>
</feature>
<sequence length="643" mass="72417">MNQNEQILEFHKIREMLCDMAVSEEAKEKLKQLSPFHKERKCIEQLEETTQARRIYDTYGLPPVCTMKNLENIMELCRAGAMLLPEQLSEVAGFITGCRRMKQYLKKGRDLEPGMASYGEGIYDLTDLCEEIHRAVRYDEVNENASPDLRAVSRNIEQVQSRIQEKLGQMLKRNRQWFSGDTPVQRNQIYVLPVKKEYKNQVSGSVIEVSGSKGTCFIEPSSTARLREELSCLRIEKEDEIRRILYELTGYVEAKGKELRFNMEMMQKLDIIFAKAKLSAQMDAIPPVLTTERRIRIFSGRHPLIPKDQCVPLDFKLGDEYDGVVITGPNTGGKTVALKTVGLLCMMAQCGLHVPAGDGTCLCMNSQYLCDIGDGQSISENLSTFSAHMTKVIDILNRVNEESLVLLDELGSGTDPAEGMGIAVAVLEELKKRGCLFLVTTHYPEVKIYAEKTGGIQNARMAFDRDTLSPLYRMEQGVAGESCALYIAGRLGMPPGLLKKAEQAAYGLESEQVPVKIWEQKKPEPPGEIVRFKGPKIQPIQEKPSPKNLPQNTFQVGDSVCIYPQKDTGIVYKPADEMGEVIVQVKGQKRKVPYKRLKLLVPASELYPDDYDFSIIFDTVANRKARHKMGKGHQPGLEIQYDE</sequence>
<dbReference type="FunFam" id="3.40.50.300:FF:000830">
    <property type="entry name" value="Endonuclease MutS2"/>
    <property type="match status" value="1"/>
</dbReference>
<keyword evidence="6" id="KW-0238">DNA-binding</keyword>
<keyword evidence="2" id="KW-0547">Nucleotide-binding</keyword>
<dbReference type="Gene3D" id="3.40.50.300">
    <property type="entry name" value="P-loop containing nucleotide triphosphate hydrolases"/>
    <property type="match status" value="1"/>
</dbReference>
<dbReference type="GO" id="GO:0016887">
    <property type="term" value="F:ATP hydrolysis activity"/>
    <property type="evidence" value="ECO:0007669"/>
    <property type="project" value="InterPro"/>
</dbReference>
<keyword evidence="9" id="KW-1185">Reference proteome</keyword>
<dbReference type="GO" id="GO:0019843">
    <property type="term" value="F:rRNA binding"/>
    <property type="evidence" value="ECO:0007669"/>
    <property type="project" value="UniProtKB-KW"/>
</dbReference>
<evidence type="ECO:0000256" key="2">
    <source>
        <dbReference type="ARBA" id="ARBA00022741"/>
    </source>
</evidence>
<dbReference type="Pfam" id="PF00488">
    <property type="entry name" value="MutS_V"/>
    <property type="match status" value="1"/>
</dbReference>
<dbReference type="GO" id="GO:0045910">
    <property type="term" value="P:negative regulation of DNA recombination"/>
    <property type="evidence" value="ECO:0007669"/>
    <property type="project" value="InterPro"/>
</dbReference>
<dbReference type="RefSeq" id="WP_238720926.1">
    <property type="nucleotide sequence ID" value="NZ_JAHQCW010000006.1"/>
</dbReference>
<keyword evidence="1" id="KW-0699">rRNA-binding</keyword>
<gene>
    <name evidence="8" type="ORF">KTH89_05200</name>
</gene>
<dbReference type="GO" id="GO:0030983">
    <property type="term" value="F:mismatched DNA binding"/>
    <property type="evidence" value="ECO:0007669"/>
    <property type="project" value="InterPro"/>
</dbReference>
<dbReference type="AlphaFoldDB" id="A0A949JXJ6"/>
<evidence type="ECO:0000256" key="5">
    <source>
        <dbReference type="ARBA" id="ARBA00022884"/>
    </source>
</evidence>
<dbReference type="GO" id="GO:0006298">
    <property type="term" value="P:mismatch repair"/>
    <property type="evidence" value="ECO:0007669"/>
    <property type="project" value="InterPro"/>
</dbReference>
<comment type="caution">
    <text evidence="8">The sequence shown here is derived from an EMBL/GenBank/DDBJ whole genome shotgun (WGS) entry which is preliminary data.</text>
</comment>
<dbReference type="GO" id="GO:0004519">
    <property type="term" value="F:endonuclease activity"/>
    <property type="evidence" value="ECO:0007669"/>
    <property type="project" value="InterPro"/>
</dbReference>
<evidence type="ECO:0000256" key="6">
    <source>
        <dbReference type="ARBA" id="ARBA00023125"/>
    </source>
</evidence>
<dbReference type="InterPro" id="IPR036187">
    <property type="entry name" value="DNA_mismatch_repair_MutS_sf"/>
</dbReference>
<dbReference type="Proteomes" id="UP000712157">
    <property type="component" value="Unassembled WGS sequence"/>
</dbReference>
<keyword evidence="4" id="KW-0067">ATP-binding</keyword>
<dbReference type="GO" id="GO:0005524">
    <property type="term" value="F:ATP binding"/>
    <property type="evidence" value="ECO:0007669"/>
    <property type="project" value="UniProtKB-KW"/>
</dbReference>
<accession>A0A949JXJ6</accession>
<reference evidence="8" key="1">
    <citation type="submission" date="2021-06" db="EMBL/GenBank/DDBJ databases">
        <title>Description of novel taxa of the family Lachnospiraceae.</title>
        <authorList>
            <person name="Chaplin A.V."/>
            <person name="Sokolova S.R."/>
            <person name="Pikina A.P."/>
            <person name="Korzhanova M."/>
            <person name="Belova V."/>
            <person name="Korostin D."/>
            <person name="Efimov B.A."/>
        </authorList>
    </citation>
    <scope>NUCLEOTIDE SEQUENCE</scope>
    <source>
        <strain evidence="8">ASD5720</strain>
    </source>
</reference>
<dbReference type="NCBIfam" id="TIGR01069">
    <property type="entry name" value="mutS2"/>
    <property type="match status" value="1"/>
</dbReference>
<keyword evidence="5" id="KW-0694">RNA-binding</keyword>
<evidence type="ECO:0000256" key="3">
    <source>
        <dbReference type="ARBA" id="ARBA00022801"/>
    </source>
</evidence>
<dbReference type="InterPro" id="IPR005747">
    <property type="entry name" value="MutS2"/>
</dbReference>
<dbReference type="InterPro" id="IPR045076">
    <property type="entry name" value="MutS"/>
</dbReference>
<evidence type="ECO:0000256" key="1">
    <source>
        <dbReference type="ARBA" id="ARBA00022730"/>
    </source>
</evidence>
<name>A0A949JXJ6_9FIRM</name>
<dbReference type="EMBL" id="JAHQCW010000006">
    <property type="protein sequence ID" value="MBU9735924.1"/>
    <property type="molecule type" value="Genomic_DNA"/>
</dbReference>
<evidence type="ECO:0000259" key="7">
    <source>
        <dbReference type="PROSITE" id="PS00486"/>
    </source>
</evidence>
<protein>
    <submittedName>
        <fullName evidence="8">DNA mismatch repair protein MutS</fullName>
    </submittedName>
</protein>
<proteinExistence type="predicted"/>
<evidence type="ECO:0000313" key="8">
    <source>
        <dbReference type="EMBL" id="MBU9735924.1"/>
    </source>
</evidence>
<dbReference type="InterPro" id="IPR000432">
    <property type="entry name" value="DNA_mismatch_repair_MutS_C"/>
</dbReference>
<dbReference type="InterPro" id="IPR007696">
    <property type="entry name" value="DNA_mismatch_repair_MutS_core"/>
</dbReference>
<evidence type="ECO:0000256" key="4">
    <source>
        <dbReference type="ARBA" id="ARBA00022840"/>
    </source>
</evidence>
<dbReference type="PANTHER" id="PTHR11361:SF90">
    <property type="entry name" value="DNA MISMATCH REPAIR PROTEIN"/>
    <property type="match status" value="1"/>
</dbReference>
<dbReference type="SUPFAM" id="SSF52540">
    <property type="entry name" value="P-loop containing nucleoside triphosphate hydrolases"/>
    <property type="match status" value="1"/>
</dbReference>